<reference evidence="2" key="2">
    <citation type="submission" date="2023-05" db="EMBL/GenBank/DDBJ databases">
        <authorList>
            <consortium name="Lawrence Berkeley National Laboratory"/>
            <person name="Steindorff A."/>
            <person name="Hensen N."/>
            <person name="Bonometti L."/>
            <person name="Westerberg I."/>
            <person name="Brannstrom I.O."/>
            <person name="Guillou S."/>
            <person name="Cros-Aarteil S."/>
            <person name="Calhoun S."/>
            <person name="Haridas S."/>
            <person name="Kuo A."/>
            <person name="Mondo S."/>
            <person name="Pangilinan J."/>
            <person name="Riley R."/>
            <person name="Labutti K."/>
            <person name="Andreopoulos B."/>
            <person name="Lipzen A."/>
            <person name="Chen C."/>
            <person name="Yanf M."/>
            <person name="Daum C."/>
            <person name="Ng V."/>
            <person name="Clum A."/>
            <person name="Ohm R."/>
            <person name="Martin F."/>
            <person name="Silar P."/>
            <person name="Natvig D."/>
            <person name="Lalanne C."/>
            <person name="Gautier V."/>
            <person name="Ament-Velasquez S.L."/>
            <person name="Kruys A."/>
            <person name="Hutchinson M.I."/>
            <person name="Powell A.J."/>
            <person name="Barry K."/>
            <person name="Miller A.N."/>
            <person name="Grigoriev I.V."/>
            <person name="Debuchy R."/>
            <person name="Gladieux P."/>
            <person name="Thoren M.H."/>
            <person name="Johannesson H."/>
        </authorList>
    </citation>
    <scope>NUCLEOTIDE SEQUENCE</scope>
    <source>
        <strain evidence="2">PSN243</strain>
    </source>
</reference>
<keyword evidence="3" id="KW-1185">Reference proteome</keyword>
<feature type="compositionally biased region" description="Pro residues" evidence="1">
    <location>
        <begin position="117"/>
        <end position="139"/>
    </location>
</feature>
<organism evidence="2 3">
    <name type="scientific">Podospora aff. communis PSN243</name>
    <dbReference type="NCBI Taxonomy" id="3040156"/>
    <lineage>
        <taxon>Eukaryota</taxon>
        <taxon>Fungi</taxon>
        <taxon>Dikarya</taxon>
        <taxon>Ascomycota</taxon>
        <taxon>Pezizomycotina</taxon>
        <taxon>Sordariomycetes</taxon>
        <taxon>Sordariomycetidae</taxon>
        <taxon>Sordariales</taxon>
        <taxon>Podosporaceae</taxon>
        <taxon>Podospora</taxon>
    </lineage>
</organism>
<gene>
    <name evidence="2" type="ORF">QBC34DRAFT_479913</name>
</gene>
<evidence type="ECO:0000256" key="1">
    <source>
        <dbReference type="SAM" id="MobiDB-lite"/>
    </source>
</evidence>
<feature type="compositionally biased region" description="Basic and acidic residues" evidence="1">
    <location>
        <begin position="81"/>
        <end position="95"/>
    </location>
</feature>
<protein>
    <submittedName>
        <fullName evidence="2">Uncharacterized protein</fullName>
    </submittedName>
</protein>
<proteinExistence type="predicted"/>
<feature type="region of interest" description="Disordered" evidence="1">
    <location>
        <begin position="1"/>
        <end position="175"/>
    </location>
</feature>
<feature type="compositionally biased region" description="Low complexity" evidence="1">
    <location>
        <begin position="140"/>
        <end position="155"/>
    </location>
</feature>
<reference evidence="2" key="1">
    <citation type="journal article" date="2023" name="Mol. Phylogenet. Evol.">
        <title>Genome-scale phylogeny and comparative genomics of the fungal order Sordariales.</title>
        <authorList>
            <person name="Hensen N."/>
            <person name="Bonometti L."/>
            <person name="Westerberg I."/>
            <person name="Brannstrom I.O."/>
            <person name="Guillou S."/>
            <person name="Cros-Aarteil S."/>
            <person name="Calhoun S."/>
            <person name="Haridas S."/>
            <person name="Kuo A."/>
            <person name="Mondo S."/>
            <person name="Pangilinan J."/>
            <person name="Riley R."/>
            <person name="LaButti K."/>
            <person name="Andreopoulos B."/>
            <person name="Lipzen A."/>
            <person name="Chen C."/>
            <person name="Yan M."/>
            <person name="Daum C."/>
            <person name="Ng V."/>
            <person name="Clum A."/>
            <person name="Steindorff A."/>
            <person name="Ohm R.A."/>
            <person name="Martin F."/>
            <person name="Silar P."/>
            <person name="Natvig D.O."/>
            <person name="Lalanne C."/>
            <person name="Gautier V."/>
            <person name="Ament-Velasquez S.L."/>
            <person name="Kruys A."/>
            <person name="Hutchinson M.I."/>
            <person name="Powell A.J."/>
            <person name="Barry K."/>
            <person name="Miller A.N."/>
            <person name="Grigoriev I.V."/>
            <person name="Debuchy R."/>
            <person name="Gladieux P."/>
            <person name="Hiltunen Thoren M."/>
            <person name="Johannesson H."/>
        </authorList>
    </citation>
    <scope>NUCLEOTIDE SEQUENCE</scope>
    <source>
        <strain evidence="2">PSN243</strain>
    </source>
</reference>
<name>A0AAV9G4E1_9PEZI</name>
<evidence type="ECO:0000313" key="2">
    <source>
        <dbReference type="EMBL" id="KAK4442662.1"/>
    </source>
</evidence>
<sequence>MAGGKGNTEAPQQHTPKHRLVQRRLEDFWAKDTKRKSLIESEPGEAGGNPKRQRQALSSDEHEETPQGSSNLNLPEPPSPNRKEVVAAAHDEQDPKQSNQAHPQQQQQQQQPTTTSPNPPTPPNTPPPTTTPSSPPSTRPSPSCTTPSKRCTSSPQTLHILPLSSPPPPPSALPKAVAHLDTVCTAQRNHPFPHPFALSTLYCLPRFSNGGYATLFAPGCELLDYHTMPTGYCEELLRNLDADFEALGASLPGEEWHDWGERRGYCFPLSRAVAKEGEHHVLDTRRGEVLVFAGKAWVGRWDVAEWAEKKAQEFEELVWIPFPGQPLVDGREVEDAGRSPNEADVKVMAAVGFRPVRGGQLMDGWTEGTDVPVAWLRFMYRWFEWPHSFNRHAWFQVGRASERIGAEMMGGSEYKSFGIGAKTRFFASLSPEGLHMDKEMLPGGLLKWYQDLELGGPRKAVEPPIVDRMGHFLPEIEEHLGRRRRGNRKRRGTRWPSKWDPNMDRHAN</sequence>
<feature type="compositionally biased region" description="Low complexity" evidence="1">
    <location>
        <begin position="103"/>
        <end position="116"/>
    </location>
</feature>
<comment type="caution">
    <text evidence="2">The sequence shown here is derived from an EMBL/GenBank/DDBJ whole genome shotgun (WGS) entry which is preliminary data.</text>
</comment>
<dbReference type="EMBL" id="MU866010">
    <property type="protein sequence ID" value="KAK4442662.1"/>
    <property type="molecule type" value="Genomic_DNA"/>
</dbReference>
<feature type="region of interest" description="Disordered" evidence="1">
    <location>
        <begin position="480"/>
        <end position="508"/>
    </location>
</feature>
<feature type="compositionally biased region" description="Basic and acidic residues" evidence="1">
    <location>
        <begin position="23"/>
        <end position="39"/>
    </location>
</feature>
<evidence type="ECO:0000313" key="3">
    <source>
        <dbReference type="Proteomes" id="UP001321760"/>
    </source>
</evidence>
<dbReference type="Proteomes" id="UP001321760">
    <property type="component" value="Unassembled WGS sequence"/>
</dbReference>
<feature type="compositionally biased region" description="Basic residues" evidence="1">
    <location>
        <begin position="481"/>
        <end position="493"/>
    </location>
</feature>
<accession>A0AAV9G4E1</accession>
<dbReference type="AlphaFoldDB" id="A0AAV9G4E1"/>